<evidence type="ECO:0000256" key="6">
    <source>
        <dbReference type="SAM" id="MobiDB-lite"/>
    </source>
</evidence>
<dbReference type="GO" id="GO:0016020">
    <property type="term" value="C:membrane"/>
    <property type="evidence" value="ECO:0007669"/>
    <property type="project" value="UniProtKB-SubCell"/>
</dbReference>
<protein>
    <recommendedName>
        <fullName evidence="8">Rhodopsin domain-containing protein</fullName>
    </recommendedName>
</protein>
<feature type="compositionally biased region" description="Basic and acidic residues" evidence="6">
    <location>
        <begin position="364"/>
        <end position="379"/>
    </location>
</feature>
<dbReference type="AlphaFoldDB" id="A0A0H1BPN5"/>
<keyword evidence="10" id="KW-1185">Reference proteome</keyword>
<feature type="region of interest" description="Disordered" evidence="6">
    <location>
        <begin position="321"/>
        <end position="348"/>
    </location>
</feature>
<evidence type="ECO:0000256" key="4">
    <source>
        <dbReference type="ARBA" id="ARBA00023136"/>
    </source>
</evidence>
<feature type="region of interest" description="Disordered" evidence="6">
    <location>
        <begin position="364"/>
        <end position="427"/>
    </location>
</feature>
<evidence type="ECO:0000256" key="2">
    <source>
        <dbReference type="ARBA" id="ARBA00022692"/>
    </source>
</evidence>
<keyword evidence="4 7" id="KW-0472">Membrane</keyword>
<evidence type="ECO:0000259" key="8">
    <source>
        <dbReference type="Pfam" id="PF20684"/>
    </source>
</evidence>
<accession>A0A0H1BPN5</accession>
<evidence type="ECO:0000256" key="7">
    <source>
        <dbReference type="SAM" id="Phobius"/>
    </source>
</evidence>
<proteinExistence type="inferred from homology"/>
<feature type="transmembrane region" description="Helical" evidence="7">
    <location>
        <begin position="104"/>
        <end position="121"/>
    </location>
</feature>
<dbReference type="Pfam" id="PF20684">
    <property type="entry name" value="Fung_rhodopsin"/>
    <property type="match status" value="1"/>
</dbReference>
<name>A0A0H1BPN5_9EURO</name>
<dbReference type="InterPro" id="IPR049326">
    <property type="entry name" value="Rhodopsin_dom_fungi"/>
</dbReference>
<organism evidence="9 10">
    <name type="scientific">Blastomyces silverae</name>
    <dbReference type="NCBI Taxonomy" id="2060906"/>
    <lineage>
        <taxon>Eukaryota</taxon>
        <taxon>Fungi</taxon>
        <taxon>Dikarya</taxon>
        <taxon>Ascomycota</taxon>
        <taxon>Pezizomycotina</taxon>
        <taxon>Eurotiomycetes</taxon>
        <taxon>Eurotiomycetidae</taxon>
        <taxon>Onygenales</taxon>
        <taxon>Ajellomycetaceae</taxon>
        <taxon>Blastomyces</taxon>
    </lineage>
</organism>
<feature type="transmembrane region" description="Helical" evidence="7">
    <location>
        <begin position="180"/>
        <end position="201"/>
    </location>
</feature>
<feature type="compositionally biased region" description="Polar residues" evidence="6">
    <location>
        <begin position="293"/>
        <end position="306"/>
    </location>
</feature>
<feature type="compositionally biased region" description="Basic and acidic residues" evidence="6">
    <location>
        <begin position="411"/>
        <end position="421"/>
    </location>
</feature>
<evidence type="ECO:0000256" key="5">
    <source>
        <dbReference type="ARBA" id="ARBA00038359"/>
    </source>
</evidence>
<keyword evidence="3 7" id="KW-1133">Transmembrane helix</keyword>
<dbReference type="Proteomes" id="UP000053573">
    <property type="component" value="Unassembled WGS sequence"/>
</dbReference>
<evidence type="ECO:0000256" key="3">
    <source>
        <dbReference type="ARBA" id="ARBA00022989"/>
    </source>
</evidence>
<feature type="transmembrane region" description="Helical" evidence="7">
    <location>
        <begin position="248"/>
        <end position="269"/>
    </location>
</feature>
<gene>
    <name evidence="9" type="ORF">EMPG_11967</name>
</gene>
<feature type="compositionally biased region" description="Polar residues" evidence="6">
    <location>
        <begin position="321"/>
        <end position="330"/>
    </location>
</feature>
<dbReference type="EMBL" id="LDEV01000538">
    <property type="protein sequence ID" value="KLJ13068.1"/>
    <property type="molecule type" value="Genomic_DNA"/>
</dbReference>
<keyword evidence="2 7" id="KW-0812">Transmembrane</keyword>
<comment type="subcellular location">
    <subcellularLocation>
        <location evidence="1">Membrane</location>
        <topology evidence="1">Multi-pass membrane protein</topology>
    </subcellularLocation>
</comment>
<dbReference type="PANTHER" id="PTHR33048:SF149">
    <property type="entry name" value="UBID FAMILY DECARBOXYLASE"/>
    <property type="match status" value="1"/>
</dbReference>
<feature type="transmembrane region" description="Helical" evidence="7">
    <location>
        <begin position="213"/>
        <end position="236"/>
    </location>
</feature>
<reference evidence="10" key="1">
    <citation type="journal article" date="2015" name="PLoS Genet.">
        <title>The dynamic genome and transcriptome of the human fungal pathogen Blastomyces and close relative Emmonsia.</title>
        <authorList>
            <person name="Munoz J.F."/>
            <person name="Gauthier G.M."/>
            <person name="Desjardins C.A."/>
            <person name="Gallo J.E."/>
            <person name="Holder J."/>
            <person name="Sullivan T.D."/>
            <person name="Marty A.J."/>
            <person name="Carmen J.C."/>
            <person name="Chen Z."/>
            <person name="Ding L."/>
            <person name="Gujja S."/>
            <person name="Magrini V."/>
            <person name="Misas E."/>
            <person name="Mitreva M."/>
            <person name="Priest M."/>
            <person name="Saif S."/>
            <person name="Whiston E.A."/>
            <person name="Young S."/>
            <person name="Zeng Q."/>
            <person name="Goldman W.E."/>
            <person name="Mardis E.R."/>
            <person name="Taylor J.W."/>
            <person name="McEwen J.G."/>
            <person name="Clay O.K."/>
            <person name="Klein B.S."/>
            <person name="Cuomo C.A."/>
        </authorList>
    </citation>
    <scope>NUCLEOTIDE SEQUENCE [LARGE SCALE GENOMIC DNA]</scope>
    <source>
        <strain evidence="10">UAMH 139</strain>
    </source>
</reference>
<dbReference type="OrthoDB" id="3903189at2759"/>
<comment type="similarity">
    <text evidence="5">Belongs to the SAT4 family.</text>
</comment>
<comment type="caution">
    <text evidence="9">The sequence shown here is derived from an EMBL/GenBank/DDBJ whole genome shotgun (WGS) entry which is preliminary data.</text>
</comment>
<feature type="transmembrane region" description="Helical" evidence="7">
    <location>
        <begin position="48"/>
        <end position="68"/>
    </location>
</feature>
<evidence type="ECO:0000313" key="9">
    <source>
        <dbReference type="EMBL" id="KLJ13068.1"/>
    </source>
</evidence>
<feature type="compositionally biased region" description="Pro residues" evidence="6">
    <location>
        <begin position="385"/>
        <end position="395"/>
    </location>
</feature>
<evidence type="ECO:0000256" key="1">
    <source>
        <dbReference type="ARBA" id="ARBA00004141"/>
    </source>
</evidence>
<dbReference type="STRING" id="2060906.A0A0H1BPN5"/>
<sequence length="427" mass="47363">MSLSDPNFVQNFKTETWALYGVGMFAIACRGVARVKRLGFGGLQLDDYLMLTVVIWFTLLCVSINQVISGGGSNLLSEEEILTLTPETTADRISGSKWVYVSEHMMVLTIWTMKFCMLIIYGRITSGLRHRKLVNYCAIYTAGSFVGSELALFLICRPITDHWAVPTPNYQCSSYQYYEIVNGCIGITGDIFMLLVGIPLLMSVRLPLKQKAILLLIFGLGIFVIIAALLTKVYCLVPSLISYVYLNWYFREATVAVLVTNLPLTWSLLRDIFPALKNWSTGGSGPTGRLGASLSTPRRSSRAGLQSTDYKLQSFTRLRSTTDTGKSTMNGKGHHSPTAISSDDDNSVRSLHIRQDVTITVQSEDARDGSHIGGEHHQNLNDSPPFQPITRPPRGGPTRPAQAFQFGQWDTSRKISTDELVHSNMKS</sequence>
<dbReference type="InterPro" id="IPR052337">
    <property type="entry name" value="SAT4-like"/>
</dbReference>
<evidence type="ECO:0000313" key="10">
    <source>
        <dbReference type="Proteomes" id="UP000053573"/>
    </source>
</evidence>
<feature type="region of interest" description="Disordered" evidence="6">
    <location>
        <begin position="284"/>
        <end position="306"/>
    </location>
</feature>
<dbReference type="PANTHER" id="PTHR33048">
    <property type="entry name" value="PTH11-LIKE INTEGRAL MEMBRANE PROTEIN (AFU_ORTHOLOGUE AFUA_5G11245)"/>
    <property type="match status" value="1"/>
</dbReference>
<feature type="transmembrane region" description="Helical" evidence="7">
    <location>
        <begin position="17"/>
        <end position="36"/>
    </location>
</feature>
<feature type="domain" description="Rhodopsin" evidence="8">
    <location>
        <begin position="31"/>
        <end position="270"/>
    </location>
</feature>